<reference evidence="9" key="2">
    <citation type="journal article" date="2015" name="Data Brief">
        <title>Shoot transcriptome of the giant reed, Arundo donax.</title>
        <authorList>
            <person name="Barrero R.A."/>
            <person name="Guerrero F.D."/>
            <person name="Moolhuijzen P."/>
            <person name="Goolsby J.A."/>
            <person name="Tidwell J."/>
            <person name="Bellgard S.E."/>
            <person name="Bellgard M.I."/>
        </authorList>
    </citation>
    <scope>NUCLEOTIDE SEQUENCE</scope>
    <source>
        <tissue evidence="9">Shoot tissue taken approximately 20 cm above the soil surface</tissue>
    </source>
</reference>
<evidence type="ECO:0000256" key="4">
    <source>
        <dbReference type="ARBA" id="ARBA00022722"/>
    </source>
</evidence>
<dbReference type="GO" id="GO:0006508">
    <property type="term" value="P:proteolysis"/>
    <property type="evidence" value="ECO:0007669"/>
    <property type="project" value="UniProtKB-KW"/>
</dbReference>
<keyword evidence="4" id="KW-0540">Nuclease</keyword>
<keyword evidence="2" id="KW-0808">Transferase</keyword>
<evidence type="ECO:0000256" key="3">
    <source>
        <dbReference type="ARBA" id="ARBA00022695"/>
    </source>
</evidence>
<dbReference type="GO" id="GO:0003964">
    <property type="term" value="F:RNA-directed DNA polymerase activity"/>
    <property type="evidence" value="ECO:0007669"/>
    <property type="project" value="UniProtKB-KW"/>
</dbReference>
<dbReference type="PANTHER" id="PTHR24559:SF450">
    <property type="entry name" value="RNA-DIRECTED DNA POLYMERASE HOMOLOG"/>
    <property type="match status" value="1"/>
</dbReference>
<keyword evidence="1" id="KW-0645">Protease</keyword>
<dbReference type="AlphaFoldDB" id="A0A0A9BMD6"/>
<proteinExistence type="predicted"/>
<evidence type="ECO:0000259" key="8">
    <source>
        <dbReference type="PROSITE" id="PS50878"/>
    </source>
</evidence>
<dbReference type="Pfam" id="PF00078">
    <property type="entry name" value="RVT_1"/>
    <property type="match status" value="1"/>
</dbReference>
<evidence type="ECO:0000256" key="1">
    <source>
        <dbReference type="ARBA" id="ARBA00022670"/>
    </source>
</evidence>
<dbReference type="PANTHER" id="PTHR24559">
    <property type="entry name" value="TRANSPOSON TY3-I GAG-POL POLYPROTEIN"/>
    <property type="match status" value="1"/>
</dbReference>
<dbReference type="FunFam" id="3.10.10.10:FF:000007">
    <property type="entry name" value="Retrovirus-related Pol polyprotein from transposon 17.6-like Protein"/>
    <property type="match status" value="1"/>
</dbReference>
<keyword evidence="3" id="KW-0548">Nucleotidyltransferase</keyword>
<keyword evidence="6" id="KW-0378">Hydrolase</keyword>
<evidence type="ECO:0000256" key="6">
    <source>
        <dbReference type="ARBA" id="ARBA00022801"/>
    </source>
</evidence>
<dbReference type="InterPro" id="IPR043502">
    <property type="entry name" value="DNA/RNA_pol_sf"/>
</dbReference>
<dbReference type="PROSITE" id="PS50878">
    <property type="entry name" value="RT_POL"/>
    <property type="match status" value="1"/>
</dbReference>
<sequence>MIATYMIRDSASPYSSPAVLVRKKDVSWRLCVDYRNLNASTIKNKFPIPVIEDLLDELFGATIFTKIDLRSGYHHVRMSPQDIYKTAFRNHMGHYEYLVMPFGLTNAPATFQSLMNDISGPYLRKFILVSFDDILIFSKNLEEHKHHLEIVFSLLRKHQLKAKRSKCTFVVSQVDYLGHIILGVGVATDPSKIADIQNWPIPENLTKLRSFLGLTGYYRWFGNWIL</sequence>
<dbReference type="GO" id="GO:0004519">
    <property type="term" value="F:endonuclease activity"/>
    <property type="evidence" value="ECO:0007669"/>
    <property type="project" value="UniProtKB-KW"/>
</dbReference>
<keyword evidence="5" id="KW-0255">Endonuclease</keyword>
<dbReference type="InterPro" id="IPR043128">
    <property type="entry name" value="Rev_trsase/Diguanyl_cyclase"/>
</dbReference>
<evidence type="ECO:0000256" key="2">
    <source>
        <dbReference type="ARBA" id="ARBA00022679"/>
    </source>
</evidence>
<dbReference type="EMBL" id="GBRH01235495">
    <property type="protein sequence ID" value="JAD62400.1"/>
    <property type="molecule type" value="Transcribed_RNA"/>
</dbReference>
<dbReference type="InterPro" id="IPR053134">
    <property type="entry name" value="RNA-dir_DNA_polymerase"/>
</dbReference>
<dbReference type="Gene3D" id="3.10.10.10">
    <property type="entry name" value="HIV Type 1 Reverse Transcriptase, subunit A, domain 1"/>
    <property type="match status" value="1"/>
</dbReference>
<keyword evidence="7" id="KW-0695">RNA-directed DNA polymerase</keyword>
<accession>A0A0A9BMD6</accession>
<dbReference type="CDD" id="cd01647">
    <property type="entry name" value="RT_LTR"/>
    <property type="match status" value="1"/>
</dbReference>
<dbReference type="SUPFAM" id="SSF56672">
    <property type="entry name" value="DNA/RNA polymerases"/>
    <property type="match status" value="1"/>
</dbReference>
<name>A0A0A9BMD6_ARUDO</name>
<protein>
    <recommendedName>
        <fullName evidence="8">Reverse transcriptase domain-containing protein</fullName>
    </recommendedName>
</protein>
<dbReference type="GO" id="GO:0008233">
    <property type="term" value="F:peptidase activity"/>
    <property type="evidence" value="ECO:0007669"/>
    <property type="project" value="UniProtKB-KW"/>
</dbReference>
<reference evidence="9" key="1">
    <citation type="submission" date="2014-09" db="EMBL/GenBank/DDBJ databases">
        <authorList>
            <person name="Magalhaes I.L.F."/>
            <person name="Oliveira U."/>
            <person name="Santos F.R."/>
            <person name="Vidigal T.H.D.A."/>
            <person name="Brescovit A.D."/>
            <person name="Santos A.J."/>
        </authorList>
    </citation>
    <scope>NUCLEOTIDE SEQUENCE</scope>
    <source>
        <tissue evidence="9">Shoot tissue taken approximately 20 cm above the soil surface</tissue>
    </source>
</reference>
<dbReference type="InterPro" id="IPR000477">
    <property type="entry name" value="RT_dom"/>
</dbReference>
<organism evidence="9">
    <name type="scientific">Arundo donax</name>
    <name type="common">Giant reed</name>
    <name type="synonym">Donax arundinaceus</name>
    <dbReference type="NCBI Taxonomy" id="35708"/>
    <lineage>
        <taxon>Eukaryota</taxon>
        <taxon>Viridiplantae</taxon>
        <taxon>Streptophyta</taxon>
        <taxon>Embryophyta</taxon>
        <taxon>Tracheophyta</taxon>
        <taxon>Spermatophyta</taxon>
        <taxon>Magnoliopsida</taxon>
        <taxon>Liliopsida</taxon>
        <taxon>Poales</taxon>
        <taxon>Poaceae</taxon>
        <taxon>PACMAD clade</taxon>
        <taxon>Arundinoideae</taxon>
        <taxon>Arundineae</taxon>
        <taxon>Arundo</taxon>
    </lineage>
</organism>
<evidence type="ECO:0000256" key="7">
    <source>
        <dbReference type="ARBA" id="ARBA00022918"/>
    </source>
</evidence>
<feature type="domain" description="Reverse transcriptase" evidence="8">
    <location>
        <begin position="2"/>
        <end position="181"/>
    </location>
</feature>
<dbReference type="Gene3D" id="3.30.70.270">
    <property type="match status" value="2"/>
</dbReference>
<evidence type="ECO:0000313" key="9">
    <source>
        <dbReference type="EMBL" id="JAD62400.1"/>
    </source>
</evidence>
<evidence type="ECO:0000256" key="5">
    <source>
        <dbReference type="ARBA" id="ARBA00022759"/>
    </source>
</evidence>